<dbReference type="PANTHER" id="PTHR45528">
    <property type="entry name" value="SENSOR HISTIDINE KINASE CPXA"/>
    <property type="match status" value="1"/>
</dbReference>
<dbReference type="PROSITE" id="PS50109">
    <property type="entry name" value="HIS_KIN"/>
    <property type="match status" value="1"/>
</dbReference>
<organism evidence="14 15">
    <name type="scientific">Clostridium mobile</name>
    <dbReference type="NCBI Taxonomy" id="2841512"/>
    <lineage>
        <taxon>Bacteria</taxon>
        <taxon>Bacillati</taxon>
        <taxon>Bacillota</taxon>
        <taxon>Clostridia</taxon>
        <taxon>Eubacteriales</taxon>
        <taxon>Clostridiaceae</taxon>
        <taxon>Clostridium</taxon>
    </lineage>
</organism>
<evidence type="ECO:0000256" key="2">
    <source>
        <dbReference type="ARBA" id="ARBA00004651"/>
    </source>
</evidence>
<evidence type="ECO:0000313" key="14">
    <source>
        <dbReference type="EMBL" id="MBU5486322.1"/>
    </source>
</evidence>
<evidence type="ECO:0000256" key="5">
    <source>
        <dbReference type="ARBA" id="ARBA00022553"/>
    </source>
</evidence>
<evidence type="ECO:0000256" key="10">
    <source>
        <dbReference type="ARBA" id="ARBA00023012"/>
    </source>
</evidence>
<dbReference type="InterPro" id="IPR003594">
    <property type="entry name" value="HATPase_dom"/>
</dbReference>
<keyword evidence="15" id="KW-1185">Reference proteome</keyword>
<gene>
    <name evidence="14" type="ORF">KQI86_18595</name>
</gene>
<evidence type="ECO:0000313" key="15">
    <source>
        <dbReference type="Proteomes" id="UP000726170"/>
    </source>
</evidence>
<reference evidence="14 15" key="1">
    <citation type="submission" date="2021-06" db="EMBL/GenBank/DDBJ databases">
        <authorList>
            <person name="Sun Q."/>
            <person name="Li D."/>
        </authorList>
    </citation>
    <scope>NUCLEOTIDE SEQUENCE [LARGE SCALE GENOMIC DNA]</scope>
    <source>
        <strain evidence="14 15">MSJ-11</strain>
    </source>
</reference>
<dbReference type="PANTHER" id="PTHR45528:SF1">
    <property type="entry name" value="SENSOR HISTIDINE KINASE CPXA"/>
    <property type="match status" value="1"/>
</dbReference>
<evidence type="ECO:0000256" key="6">
    <source>
        <dbReference type="ARBA" id="ARBA00022679"/>
    </source>
</evidence>
<keyword evidence="6" id="KW-0808">Transferase</keyword>
<accession>A0ABS6ENI0</accession>
<evidence type="ECO:0000256" key="1">
    <source>
        <dbReference type="ARBA" id="ARBA00000085"/>
    </source>
</evidence>
<keyword evidence="11 12" id="KW-0472">Membrane</keyword>
<keyword evidence="5" id="KW-0597">Phosphoprotein</keyword>
<evidence type="ECO:0000256" key="3">
    <source>
        <dbReference type="ARBA" id="ARBA00012438"/>
    </source>
</evidence>
<dbReference type="Proteomes" id="UP000726170">
    <property type="component" value="Unassembled WGS sequence"/>
</dbReference>
<evidence type="ECO:0000259" key="13">
    <source>
        <dbReference type="PROSITE" id="PS50109"/>
    </source>
</evidence>
<evidence type="ECO:0000256" key="12">
    <source>
        <dbReference type="SAM" id="Phobius"/>
    </source>
</evidence>
<keyword evidence="4" id="KW-1003">Cell membrane</keyword>
<evidence type="ECO:0000256" key="4">
    <source>
        <dbReference type="ARBA" id="ARBA00022475"/>
    </source>
</evidence>
<keyword evidence="8 14" id="KW-0418">Kinase</keyword>
<sequence>MLCIILNTLNILDIIKLVDNRKERKVKWEKGVINTIRTTVKDSFIIKSIMFKTTFIIMLTILFGMAIVIGYLSLEDYNSYLLFISLLYALYYLLVIPYYILKKISSLNRIIKGTDEIVSGNLNYTIEEEEKGMLSRLAYNINNMKQGFKNSLESEMKSERLKSELITNVSHDLKTPLTSIINYVDLLKRENLSKDEIEGYIGVLDRKTQRLKILIDDLFEASKIASGSVELNVELVDIVSLANQALAEFDEKIKKSPLTFKINLGNEKIHTYLDGKKTWRVFENLINNALKYSQPNTRVYIDLEDKEHNIIFTIKNVSAYEMDFNVEEIFDRFKRGDKSRNTEGSGLGLAITKSIVEMQGGKLEIEIDGDLFKVMVIFCK</sequence>
<proteinExistence type="predicted"/>
<dbReference type="InterPro" id="IPR005467">
    <property type="entry name" value="His_kinase_dom"/>
</dbReference>
<evidence type="ECO:0000256" key="7">
    <source>
        <dbReference type="ARBA" id="ARBA00022741"/>
    </source>
</evidence>
<keyword evidence="7" id="KW-0547">Nucleotide-binding</keyword>
<feature type="transmembrane region" description="Helical" evidence="12">
    <location>
        <begin position="55"/>
        <end position="74"/>
    </location>
</feature>
<keyword evidence="10" id="KW-0902">Two-component regulatory system</keyword>
<evidence type="ECO:0000256" key="11">
    <source>
        <dbReference type="ARBA" id="ARBA00023136"/>
    </source>
</evidence>
<comment type="catalytic activity">
    <reaction evidence="1">
        <text>ATP + protein L-histidine = ADP + protein N-phospho-L-histidine.</text>
        <dbReference type="EC" id="2.7.13.3"/>
    </reaction>
</comment>
<keyword evidence="9" id="KW-0067">ATP-binding</keyword>
<evidence type="ECO:0000256" key="8">
    <source>
        <dbReference type="ARBA" id="ARBA00022777"/>
    </source>
</evidence>
<dbReference type="SMART" id="SM00387">
    <property type="entry name" value="HATPase_c"/>
    <property type="match status" value="1"/>
</dbReference>
<dbReference type="SMART" id="SM00388">
    <property type="entry name" value="HisKA"/>
    <property type="match status" value="1"/>
</dbReference>
<comment type="caution">
    <text evidence="14">The sequence shown here is derived from an EMBL/GenBank/DDBJ whole genome shotgun (WGS) entry which is preliminary data.</text>
</comment>
<keyword evidence="12" id="KW-0812">Transmembrane</keyword>
<name>A0ABS6ENI0_9CLOT</name>
<dbReference type="EC" id="2.7.13.3" evidence="3"/>
<evidence type="ECO:0000256" key="9">
    <source>
        <dbReference type="ARBA" id="ARBA00022840"/>
    </source>
</evidence>
<protein>
    <recommendedName>
        <fullName evidence="3">histidine kinase</fullName>
        <ecNumber evidence="3">2.7.13.3</ecNumber>
    </recommendedName>
</protein>
<dbReference type="InterPro" id="IPR050398">
    <property type="entry name" value="HssS/ArlS-like"/>
</dbReference>
<dbReference type="CDD" id="cd00082">
    <property type="entry name" value="HisKA"/>
    <property type="match status" value="1"/>
</dbReference>
<dbReference type="EMBL" id="JAHLQF010000005">
    <property type="protein sequence ID" value="MBU5486322.1"/>
    <property type="molecule type" value="Genomic_DNA"/>
</dbReference>
<dbReference type="GO" id="GO:0016301">
    <property type="term" value="F:kinase activity"/>
    <property type="evidence" value="ECO:0007669"/>
    <property type="project" value="UniProtKB-KW"/>
</dbReference>
<keyword evidence="12" id="KW-1133">Transmembrane helix</keyword>
<feature type="transmembrane region" description="Helical" evidence="12">
    <location>
        <begin position="80"/>
        <end position="101"/>
    </location>
</feature>
<dbReference type="InterPro" id="IPR003661">
    <property type="entry name" value="HisK_dim/P_dom"/>
</dbReference>
<dbReference type="Pfam" id="PF00512">
    <property type="entry name" value="HisKA"/>
    <property type="match status" value="1"/>
</dbReference>
<feature type="domain" description="Histidine kinase" evidence="13">
    <location>
        <begin position="168"/>
        <end position="366"/>
    </location>
</feature>
<dbReference type="Pfam" id="PF02518">
    <property type="entry name" value="HATPase_c"/>
    <property type="match status" value="1"/>
</dbReference>
<comment type="subcellular location">
    <subcellularLocation>
        <location evidence="2">Cell membrane</location>
        <topology evidence="2">Multi-pass membrane protein</topology>
    </subcellularLocation>
</comment>